<evidence type="ECO:0008006" key="3">
    <source>
        <dbReference type="Google" id="ProtNLM"/>
    </source>
</evidence>
<dbReference type="SUPFAM" id="SSF49899">
    <property type="entry name" value="Concanavalin A-like lectins/glucanases"/>
    <property type="match status" value="1"/>
</dbReference>
<gene>
    <name evidence="1" type="ORF">THAOC_25901</name>
</gene>
<protein>
    <recommendedName>
        <fullName evidence="3">B30.2/SPRY domain-containing protein</fullName>
    </recommendedName>
</protein>
<reference evidence="1 2" key="1">
    <citation type="journal article" date="2012" name="Genome Biol.">
        <title>Genome and low-iron response of an oceanic diatom adapted to chronic iron limitation.</title>
        <authorList>
            <person name="Lommer M."/>
            <person name="Specht M."/>
            <person name="Roy A.S."/>
            <person name="Kraemer L."/>
            <person name="Andreson R."/>
            <person name="Gutowska M.A."/>
            <person name="Wolf J."/>
            <person name="Bergner S.V."/>
            <person name="Schilhabel M.B."/>
            <person name="Klostermeier U.C."/>
            <person name="Beiko R.G."/>
            <person name="Rosenstiel P."/>
            <person name="Hippler M."/>
            <person name="Laroche J."/>
        </authorList>
    </citation>
    <scope>NUCLEOTIDE SEQUENCE [LARGE SCALE GENOMIC DNA]</scope>
    <source>
        <strain evidence="1 2">CCMP1005</strain>
    </source>
</reference>
<dbReference type="Gene3D" id="2.60.120.920">
    <property type="match status" value="1"/>
</dbReference>
<proteinExistence type="predicted"/>
<name>K0S069_THAOC</name>
<dbReference type="InterPro" id="IPR013320">
    <property type="entry name" value="ConA-like_dom_sf"/>
</dbReference>
<feature type="non-terminal residue" evidence="1">
    <location>
        <position position="1"/>
    </location>
</feature>
<dbReference type="AlphaFoldDB" id="K0S069"/>
<comment type="caution">
    <text evidence="1">The sequence shown here is derived from an EMBL/GenBank/DDBJ whole genome shotgun (WGS) entry which is preliminary data.</text>
</comment>
<dbReference type="InterPro" id="IPR043136">
    <property type="entry name" value="B30.2/SPRY_sf"/>
</dbReference>
<organism evidence="1 2">
    <name type="scientific">Thalassiosira oceanica</name>
    <name type="common">Marine diatom</name>
    <dbReference type="NCBI Taxonomy" id="159749"/>
    <lineage>
        <taxon>Eukaryota</taxon>
        <taxon>Sar</taxon>
        <taxon>Stramenopiles</taxon>
        <taxon>Ochrophyta</taxon>
        <taxon>Bacillariophyta</taxon>
        <taxon>Coscinodiscophyceae</taxon>
        <taxon>Thalassiosirophycidae</taxon>
        <taxon>Thalassiosirales</taxon>
        <taxon>Thalassiosiraceae</taxon>
        <taxon>Thalassiosira</taxon>
    </lineage>
</organism>
<dbReference type="EMBL" id="AGNL01035775">
    <property type="protein sequence ID" value="EJK54466.1"/>
    <property type="molecule type" value="Genomic_DNA"/>
</dbReference>
<sequence length="169" mass="18858">AYDEGRQHFAEFVIENHQQEGAPCIHLGVIRPVSLTDGIDVEADWGGSVIPMIVSSSYKPAVAEKLRSQRTAKWGESNVHCCTYYCYGGRCYWTDWDNEDDYSDWQGQESLPGSGTIGLLLDLDEGTLSVFKNGRRLGAMKEGLGGEYFWFVATRFACTISISRCRAPN</sequence>
<dbReference type="OrthoDB" id="5951542at2759"/>
<evidence type="ECO:0000313" key="2">
    <source>
        <dbReference type="Proteomes" id="UP000266841"/>
    </source>
</evidence>
<accession>K0S069</accession>
<keyword evidence="2" id="KW-1185">Reference proteome</keyword>
<evidence type="ECO:0000313" key="1">
    <source>
        <dbReference type="EMBL" id="EJK54466.1"/>
    </source>
</evidence>
<dbReference type="Proteomes" id="UP000266841">
    <property type="component" value="Unassembled WGS sequence"/>
</dbReference>